<sequence length="83" mass="8668">MKQYLCLVLVVSAMLVPSASVASCRTLQTTRKTGDATGEAVPEVNNVSKGSTSNSAEYDNGRVLSKQQVVTTDSGPSRKGPGH</sequence>
<dbReference type="Proteomes" id="UP001472677">
    <property type="component" value="Unassembled WGS sequence"/>
</dbReference>
<evidence type="ECO:0000313" key="4">
    <source>
        <dbReference type="Proteomes" id="UP001472677"/>
    </source>
</evidence>
<evidence type="ECO:0000256" key="1">
    <source>
        <dbReference type="SAM" id="MobiDB-lite"/>
    </source>
</evidence>
<proteinExistence type="predicted"/>
<feature type="region of interest" description="Disordered" evidence="1">
    <location>
        <begin position="30"/>
        <end position="83"/>
    </location>
</feature>
<dbReference type="PROSITE" id="PS51257">
    <property type="entry name" value="PROKAR_LIPOPROTEIN"/>
    <property type="match status" value="1"/>
</dbReference>
<name>A0ABR2FSX0_9ROSI</name>
<keyword evidence="2" id="KW-0732">Signal</keyword>
<protein>
    <submittedName>
        <fullName evidence="3">Uncharacterized protein</fullName>
    </submittedName>
</protein>
<accession>A0ABR2FSX0</accession>
<comment type="caution">
    <text evidence="3">The sequence shown here is derived from an EMBL/GenBank/DDBJ whole genome shotgun (WGS) entry which is preliminary data.</text>
</comment>
<feature type="signal peptide" evidence="2">
    <location>
        <begin position="1"/>
        <end position="21"/>
    </location>
</feature>
<reference evidence="3 4" key="1">
    <citation type="journal article" date="2024" name="G3 (Bethesda)">
        <title>Genome assembly of Hibiscus sabdariffa L. provides insights into metabolisms of medicinal natural products.</title>
        <authorList>
            <person name="Kim T."/>
        </authorList>
    </citation>
    <scope>NUCLEOTIDE SEQUENCE [LARGE SCALE GENOMIC DNA]</scope>
    <source>
        <strain evidence="3">TK-2024</strain>
        <tissue evidence="3">Old leaves</tissue>
    </source>
</reference>
<evidence type="ECO:0000256" key="2">
    <source>
        <dbReference type="SAM" id="SignalP"/>
    </source>
</evidence>
<feature type="compositionally biased region" description="Polar residues" evidence="1">
    <location>
        <begin position="45"/>
        <end position="57"/>
    </location>
</feature>
<feature type="chain" id="PRO_5045122690" evidence="2">
    <location>
        <begin position="22"/>
        <end position="83"/>
    </location>
</feature>
<dbReference type="EMBL" id="JBBPBM010000004">
    <property type="protein sequence ID" value="KAK8587101.1"/>
    <property type="molecule type" value="Genomic_DNA"/>
</dbReference>
<organism evidence="3 4">
    <name type="scientific">Hibiscus sabdariffa</name>
    <name type="common">roselle</name>
    <dbReference type="NCBI Taxonomy" id="183260"/>
    <lineage>
        <taxon>Eukaryota</taxon>
        <taxon>Viridiplantae</taxon>
        <taxon>Streptophyta</taxon>
        <taxon>Embryophyta</taxon>
        <taxon>Tracheophyta</taxon>
        <taxon>Spermatophyta</taxon>
        <taxon>Magnoliopsida</taxon>
        <taxon>eudicotyledons</taxon>
        <taxon>Gunneridae</taxon>
        <taxon>Pentapetalae</taxon>
        <taxon>rosids</taxon>
        <taxon>malvids</taxon>
        <taxon>Malvales</taxon>
        <taxon>Malvaceae</taxon>
        <taxon>Malvoideae</taxon>
        <taxon>Hibiscus</taxon>
    </lineage>
</organism>
<feature type="compositionally biased region" description="Polar residues" evidence="1">
    <location>
        <begin position="65"/>
        <end position="75"/>
    </location>
</feature>
<keyword evidence="4" id="KW-1185">Reference proteome</keyword>
<evidence type="ECO:0000313" key="3">
    <source>
        <dbReference type="EMBL" id="KAK8587101.1"/>
    </source>
</evidence>
<gene>
    <name evidence="3" type="ORF">V6N12_021614</name>
</gene>